<organism evidence="9 10">
    <name type="scientific">candidate division WWE3 bacterium</name>
    <dbReference type="NCBI Taxonomy" id="2053526"/>
    <lineage>
        <taxon>Bacteria</taxon>
        <taxon>Katanobacteria</taxon>
    </lineage>
</organism>
<dbReference type="GO" id="GO:0003723">
    <property type="term" value="F:RNA binding"/>
    <property type="evidence" value="ECO:0007669"/>
    <property type="project" value="UniProtKB-UniRule"/>
</dbReference>
<dbReference type="PROSITE" id="PS51689">
    <property type="entry name" value="SAM_RNA_A_N6_MT"/>
    <property type="match status" value="1"/>
</dbReference>
<dbReference type="SUPFAM" id="SSF53335">
    <property type="entry name" value="S-adenosyl-L-methionine-dependent methyltransferases"/>
    <property type="match status" value="1"/>
</dbReference>
<dbReference type="Gene3D" id="3.40.50.150">
    <property type="entry name" value="Vaccinia Virus protein VP39"/>
    <property type="match status" value="1"/>
</dbReference>
<dbReference type="AlphaFoldDB" id="A0A7X9E799"/>
<feature type="binding site" evidence="7">
    <location>
        <position position="38"/>
    </location>
    <ligand>
        <name>S-adenosyl-L-methionine</name>
        <dbReference type="ChEBI" id="CHEBI:59789"/>
    </ligand>
</feature>
<dbReference type="Proteomes" id="UP000590542">
    <property type="component" value="Unassembled WGS sequence"/>
</dbReference>
<keyword evidence="4 7" id="KW-0808">Transferase</keyword>
<evidence type="ECO:0000256" key="6">
    <source>
        <dbReference type="ARBA" id="ARBA00022884"/>
    </source>
</evidence>
<dbReference type="PANTHER" id="PTHR11727">
    <property type="entry name" value="DIMETHYLADENOSINE TRANSFERASE"/>
    <property type="match status" value="1"/>
</dbReference>
<feature type="domain" description="Ribosomal RNA adenine methylase transferase N-terminal" evidence="8">
    <location>
        <begin position="18"/>
        <end position="189"/>
    </location>
</feature>
<feature type="binding site" evidence="7">
    <location>
        <position position="13"/>
    </location>
    <ligand>
        <name>S-adenosyl-L-methionine</name>
        <dbReference type="ChEBI" id="CHEBI:59789"/>
    </ligand>
</feature>
<sequence>MYEPIKSLGQNFLVDMNVARNMVDSLYIVDGDEIIEVGPGHGALTEFLVDKIRNTNSRLYSIEIDERFYEKLLGMYTASNVEIINQNILDYLPKFSPSIDFKVIGSLPYYITSPIIHNIVYMFKKPKICVFLVQKEVAEKIKSKAPDSSYMSCFIQTFFEVEYIGKVPKNKFKPEPKVDGGIIKLTRKDLSRDLNTNQSFVRKYEGFLHKAFSNPRKMLNKVFSKEELETGNISPSLRAQNLNANDWLSFYKILNKVN</sequence>
<dbReference type="EMBL" id="JAAZNV010000009">
    <property type="protein sequence ID" value="NMB91770.1"/>
    <property type="molecule type" value="Genomic_DNA"/>
</dbReference>
<dbReference type="Gene3D" id="1.10.8.100">
    <property type="entry name" value="Ribosomal RNA adenine dimethylase-like, domain 2"/>
    <property type="match status" value="1"/>
</dbReference>
<protein>
    <submittedName>
        <fullName evidence="9">Ribosomal RNA small subunit methyltransferase A</fullName>
        <ecNumber evidence="9">2.1.1.182</ecNumber>
    </submittedName>
</protein>
<name>A0A7X9E799_UNCKA</name>
<dbReference type="GO" id="GO:0052908">
    <property type="term" value="F:16S rRNA (adenine(1518)-N(6)/adenine(1519)-N(6))-dimethyltransferase activity"/>
    <property type="evidence" value="ECO:0007669"/>
    <property type="project" value="UniProtKB-EC"/>
</dbReference>
<keyword evidence="1" id="KW-0963">Cytoplasm</keyword>
<evidence type="ECO:0000256" key="4">
    <source>
        <dbReference type="ARBA" id="ARBA00022679"/>
    </source>
</evidence>
<dbReference type="SMART" id="SM00650">
    <property type="entry name" value="rADc"/>
    <property type="match status" value="1"/>
</dbReference>
<feature type="binding site" evidence="7">
    <location>
        <position position="106"/>
    </location>
    <ligand>
        <name>S-adenosyl-L-methionine</name>
        <dbReference type="ChEBI" id="CHEBI:59789"/>
    </ligand>
</feature>
<gene>
    <name evidence="9" type="primary">rsmA</name>
    <name evidence="9" type="ORF">GYA37_02895</name>
</gene>
<comment type="caution">
    <text evidence="7">Lacks conserved residue(s) required for the propagation of feature annotation.</text>
</comment>
<evidence type="ECO:0000256" key="7">
    <source>
        <dbReference type="PROSITE-ProRule" id="PRU01026"/>
    </source>
</evidence>
<dbReference type="PANTHER" id="PTHR11727:SF7">
    <property type="entry name" value="DIMETHYLADENOSINE TRANSFERASE-RELATED"/>
    <property type="match status" value="1"/>
</dbReference>
<evidence type="ECO:0000256" key="5">
    <source>
        <dbReference type="ARBA" id="ARBA00022691"/>
    </source>
</evidence>
<dbReference type="InterPro" id="IPR029063">
    <property type="entry name" value="SAM-dependent_MTases_sf"/>
</dbReference>
<dbReference type="InterPro" id="IPR001737">
    <property type="entry name" value="KsgA/Erm"/>
</dbReference>
<keyword evidence="5 7" id="KW-0949">S-adenosyl-L-methionine</keyword>
<dbReference type="Pfam" id="PF00398">
    <property type="entry name" value="RrnaAD"/>
    <property type="match status" value="1"/>
</dbReference>
<keyword evidence="2" id="KW-0698">rRNA processing</keyword>
<feature type="binding site" evidence="7">
    <location>
        <position position="11"/>
    </location>
    <ligand>
        <name>S-adenosyl-L-methionine</name>
        <dbReference type="ChEBI" id="CHEBI:59789"/>
    </ligand>
</feature>
<dbReference type="InterPro" id="IPR020598">
    <property type="entry name" value="rRNA_Ade_methylase_Trfase_N"/>
</dbReference>
<evidence type="ECO:0000256" key="1">
    <source>
        <dbReference type="ARBA" id="ARBA00022490"/>
    </source>
</evidence>
<comment type="caution">
    <text evidence="9">The sequence shown here is derived from an EMBL/GenBank/DDBJ whole genome shotgun (WGS) entry which is preliminary data.</text>
</comment>
<evidence type="ECO:0000259" key="8">
    <source>
        <dbReference type="SMART" id="SM00650"/>
    </source>
</evidence>
<keyword evidence="6 7" id="KW-0694">RNA-binding</keyword>
<keyword evidence="3 7" id="KW-0489">Methyltransferase</keyword>
<dbReference type="GO" id="GO:0005829">
    <property type="term" value="C:cytosol"/>
    <property type="evidence" value="ECO:0007669"/>
    <property type="project" value="TreeGrafter"/>
</dbReference>
<evidence type="ECO:0000313" key="9">
    <source>
        <dbReference type="EMBL" id="NMB91770.1"/>
    </source>
</evidence>
<reference evidence="9 10" key="1">
    <citation type="journal article" date="2020" name="Biotechnol. Biofuels">
        <title>New insights from the biogas microbiome by comprehensive genome-resolved metagenomics of nearly 1600 species originating from multiple anaerobic digesters.</title>
        <authorList>
            <person name="Campanaro S."/>
            <person name="Treu L."/>
            <person name="Rodriguez-R L.M."/>
            <person name="Kovalovszki A."/>
            <person name="Ziels R.M."/>
            <person name="Maus I."/>
            <person name="Zhu X."/>
            <person name="Kougias P.G."/>
            <person name="Basile A."/>
            <person name="Luo G."/>
            <person name="Schluter A."/>
            <person name="Konstantinidis K.T."/>
            <person name="Angelidaki I."/>
        </authorList>
    </citation>
    <scope>NUCLEOTIDE SEQUENCE [LARGE SCALE GENOMIC DNA]</scope>
    <source>
        <strain evidence="9">AS27yjCOA_202</strain>
    </source>
</reference>
<proteinExistence type="inferred from homology"/>
<dbReference type="CDD" id="cd02440">
    <property type="entry name" value="AdoMet_MTases"/>
    <property type="match status" value="1"/>
</dbReference>
<dbReference type="InterPro" id="IPR011530">
    <property type="entry name" value="rRNA_adenine_dimethylase"/>
</dbReference>
<dbReference type="EC" id="2.1.1.182" evidence="9"/>
<evidence type="ECO:0000256" key="3">
    <source>
        <dbReference type="ARBA" id="ARBA00022603"/>
    </source>
</evidence>
<evidence type="ECO:0000256" key="2">
    <source>
        <dbReference type="ARBA" id="ARBA00022552"/>
    </source>
</evidence>
<dbReference type="NCBIfam" id="TIGR00755">
    <property type="entry name" value="ksgA"/>
    <property type="match status" value="1"/>
</dbReference>
<evidence type="ECO:0000313" key="10">
    <source>
        <dbReference type="Proteomes" id="UP000590542"/>
    </source>
</evidence>
<dbReference type="InterPro" id="IPR023165">
    <property type="entry name" value="rRNA_Ade_diMease-like_C"/>
</dbReference>
<feature type="binding site" evidence="7">
    <location>
        <position position="63"/>
    </location>
    <ligand>
        <name>S-adenosyl-L-methionine</name>
        <dbReference type="ChEBI" id="CHEBI:59789"/>
    </ligand>
</feature>
<accession>A0A7X9E799</accession>
<comment type="similarity">
    <text evidence="7">Belongs to the class I-like SAM-binding methyltransferase superfamily. rRNA adenine N(6)-methyltransferase family.</text>
</comment>